<keyword evidence="3" id="KW-1185">Reference proteome</keyword>
<evidence type="ECO:0000313" key="2">
    <source>
        <dbReference type="EMBL" id="RPD41069.1"/>
    </source>
</evidence>
<dbReference type="SMART" id="SM00450">
    <property type="entry name" value="RHOD"/>
    <property type="match status" value="1"/>
</dbReference>
<dbReference type="SUPFAM" id="SSF52821">
    <property type="entry name" value="Rhodanese/Cell cycle control phosphatase"/>
    <property type="match status" value="1"/>
</dbReference>
<dbReference type="CDD" id="cd00158">
    <property type="entry name" value="RHOD"/>
    <property type="match status" value="1"/>
</dbReference>
<comment type="caution">
    <text evidence="2">The sequence shown here is derived from an EMBL/GenBank/DDBJ whole genome shotgun (WGS) entry which is preliminary data.</text>
</comment>
<dbReference type="RefSeq" id="WP_120516628.1">
    <property type="nucleotide sequence ID" value="NZ_QXZY01000006.1"/>
</dbReference>
<evidence type="ECO:0000259" key="1">
    <source>
        <dbReference type="PROSITE" id="PS50206"/>
    </source>
</evidence>
<dbReference type="EMBL" id="RMBX01000005">
    <property type="protein sequence ID" value="RPD41069.1"/>
    <property type="molecule type" value="Genomic_DNA"/>
</dbReference>
<accession>A0A3N4MN73</accession>
<dbReference type="PROSITE" id="PS00380">
    <property type="entry name" value="RHODANESE_1"/>
    <property type="match status" value="1"/>
</dbReference>
<feature type="domain" description="Rhodanese" evidence="1">
    <location>
        <begin position="26"/>
        <end position="116"/>
    </location>
</feature>
<evidence type="ECO:0000313" key="3">
    <source>
        <dbReference type="Proteomes" id="UP000279089"/>
    </source>
</evidence>
<gene>
    <name evidence="2" type="ORF">EG028_10290</name>
</gene>
<name>A0A3N4MN73_9BACT</name>
<dbReference type="OrthoDB" id="9807812at2"/>
<dbReference type="InterPro" id="IPR036873">
    <property type="entry name" value="Rhodanese-like_dom_sf"/>
</dbReference>
<dbReference type="Gene3D" id="3.40.250.10">
    <property type="entry name" value="Rhodanese-like domain"/>
    <property type="match status" value="1"/>
</dbReference>
<dbReference type="Pfam" id="PF00581">
    <property type="entry name" value="Rhodanese"/>
    <property type="match status" value="1"/>
</dbReference>
<dbReference type="AlphaFoldDB" id="A0A3N4MN73"/>
<dbReference type="InterPro" id="IPR001763">
    <property type="entry name" value="Rhodanese-like_dom"/>
</dbReference>
<dbReference type="Proteomes" id="UP000279089">
    <property type="component" value="Unassembled WGS sequence"/>
</dbReference>
<dbReference type="PROSITE" id="PS50206">
    <property type="entry name" value="RHODANESE_3"/>
    <property type="match status" value="1"/>
</dbReference>
<organism evidence="2 3">
    <name type="scientific">Chitinophaga barathri</name>
    <dbReference type="NCBI Taxonomy" id="1647451"/>
    <lineage>
        <taxon>Bacteria</taxon>
        <taxon>Pseudomonadati</taxon>
        <taxon>Bacteroidota</taxon>
        <taxon>Chitinophagia</taxon>
        <taxon>Chitinophagales</taxon>
        <taxon>Chitinophagaceae</taxon>
        <taxon>Chitinophaga</taxon>
    </lineage>
</organism>
<sequence>MQMRITTTRLFGLAEITPEEVRKRLGQPGFIAIDNNSCASFRRHHIPGARHLDPGDYSAHELSDNKQDTLVFYCFDALCGAGPYAAKRAKNMGFENVFVMTAGLTVWLRKGYPVEAEIKNGAAAD</sequence>
<protein>
    <submittedName>
        <fullName evidence="2">Rhodanese-like domain-containing protein</fullName>
    </submittedName>
</protein>
<reference evidence="3" key="1">
    <citation type="submission" date="2018-11" db="EMBL/GenBank/DDBJ databases">
        <title>Chitinophaga lutea sp.nov., isolate from arsenic contaminated soil.</title>
        <authorList>
            <person name="Zong Y."/>
        </authorList>
    </citation>
    <scope>NUCLEOTIDE SEQUENCE [LARGE SCALE GENOMIC DNA]</scope>
    <source>
        <strain evidence="3">YLT18</strain>
    </source>
</reference>
<dbReference type="InterPro" id="IPR001307">
    <property type="entry name" value="Thiosulphate_STrfase_CS"/>
</dbReference>
<dbReference type="GO" id="GO:0004792">
    <property type="term" value="F:thiosulfate-cyanide sulfurtransferase activity"/>
    <property type="evidence" value="ECO:0007669"/>
    <property type="project" value="InterPro"/>
</dbReference>
<proteinExistence type="predicted"/>